<gene>
    <name evidence="1" type="ORF">C6P64_08745</name>
</gene>
<sequence>MTLPNPPRLPDNALGLRVRRIRNSLADLNARIARLSMFLQLSLDSEAKVQQVIERSHPLFRRHEGRQPGADAGGRQRQALEELRGLLVLRCKVMAKLLETLGLELTGQIANQAEDHLERLGFEPGADGFHLLPRTKP</sequence>
<organism evidence="1 2">
    <name type="scientific">Malikia granosa</name>
    <dbReference type="NCBI Taxonomy" id="263067"/>
    <lineage>
        <taxon>Bacteria</taxon>
        <taxon>Pseudomonadati</taxon>
        <taxon>Pseudomonadota</taxon>
        <taxon>Betaproteobacteria</taxon>
        <taxon>Burkholderiales</taxon>
        <taxon>Comamonadaceae</taxon>
        <taxon>Malikia</taxon>
    </lineage>
</organism>
<dbReference type="RefSeq" id="WP_105748171.1">
    <property type="nucleotide sequence ID" value="NZ_PVLQ01000027.1"/>
</dbReference>
<protein>
    <submittedName>
        <fullName evidence="1">Uncharacterized protein</fullName>
    </submittedName>
</protein>
<accession>A0A2S9K5H1</accession>
<dbReference type="EMBL" id="PVLQ01000027">
    <property type="protein sequence ID" value="PRD65645.1"/>
    <property type="molecule type" value="Genomic_DNA"/>
</dbReference>
<comment type="caution">
    <text evidence="1">The sequence shown here is derived from an EMBL/GenBank/DDBJ whole genome shotgun (WGS) entry which is preliminary data.</text>
</comment>
<dbReference type="AlphaFoldDB" id="A0A2S9K5H1"/>
<proteinExistence type="predicted"/>
<dbReference type="Proteomes" id="UP000238589">
    <property type="component" value="Unassembled WGS sequence"/>
</dbReference>
<dbReference type="OrthoDB" id="8912475at2"/>
<reference evidence="1 2" key="1">
    <citation type="submission" date="2018-03" db="EMBL/GenBank/DDBJ databases">
        <title>Comparative genomics illustrates the genes involved in a hyperalkaliphilic mechanisms of Serpentinomonas isolated from highly-alkaline calcium-rich serpentinized springs.</title>
        <authorList>
            <person name="Suzuki S."/>
            <person name="Ishii S."/>
            <person name="Walworth N."/>
            <person name="Bird L."/>
            <person name="Kuenen J.G."/>
            <person name="Nealson K.H."/>
        </authorList>
    </citation>
    <scope>NUCLEOTIDE SEQUENCE [LARGE SCALE GENOMIC DNA]</scope>
    <source>
        <strain evidence="1 2">P1</strain>
    </source>
</reference>
<evidence type="ECO:0000313" key="2">
    <source>
        <dbReference type="Proteomes" id="UP000238589"/>
    </source>
</evidence>
<keyword evidence="2" id="KW-1185">Reference proteome</keyword>
<name>A0A2S9K5H1_9BURK</name>
<evidence type="ECO:0000313" key="1">
    <source>
        <dbReference type="EMBL" id="PRD65645.1"/>
    </source>
</evidence>